<proteinExistence type="predicted"/>
<gene>
    <name evidence="1" type="ORF">SAMN04489712_1017</name>
</gene>
<dbReference type="InterPro" id="IPR021109">
    <property type="entry name" value="Peptidase_aspartic_dom_sf"/>
</dbReference>
<dbReference type="Pfam" id="PF13650">
    <property type="entry name" value="Asp_protease_2"/>
    <property type="match status" value="1"/>
</dbReference>
<sequence>MLAGVTAVGLVLGLAGCEVRVPGLAASRVEPVAEPIADPRAGADGFAVRLRVIVEDGATLVLVPLRVNGRGPFEFILDTGASTSTVDRRLVGWLGLPRTGETARVTGVTGSAVVPVVKLADWTLGGRPLRGRRLTVTDIGDDRVAGLLGSDELRRFGAVTVDFRRQRLVLRAR</sequence>
<keyword evidence="1" id="KW-0378">Hydrolase</keyword>
<dbReference type="PROSITE" id="PS00141">
    <property type="entry name" value="ASP_PROTEASE"/>
    <property type="match status" value="1"/>
</dbReference>
<dbReference type="AlphaFoldDB" id="A0A1H5RZ71"/>
<organism evidence="1 2">
    <name type="scientific">Thermomonospora echinospora</name>
    <dbReference type="NCBI Taxonomy" id="1992"/>
    <lineage>
        <taxon>Bacteria</taxon>
        <taxon>Bacillati</taxon>
        <taxon>Actinomycetota</taxon>
        <taxon>Actinomycetes</taxon>
        <taxon>Streptosporangiales</taxon>
        <taxon>Thermomonosporaceae</taxon>
        <taxon>Thermomonospora</taxon>
    </lineage>
</organism>
<name>A0A1H5RZ71_9ACTN</name>
<accession>A0A1H5RZ71</accession>
<dbReference type="GO" id="GO:0004190">
    <property type="term" value="F:aspartic-type endopeptidase activity"/>
    <property type="evidence" value="ECO:0007669"/>
    <property type="project" value="InterPro"/>
</dbReference>
<evidence type="ECO:0000313" key="1">
    <source>
        <dbReference type="EMBL" id="SEF43414.1"/>
    </source>
</evidence>
<keyword evidence="1" id="KW-0645">Protease</keyword>
<dbReference type="Gene3D" id="2.40.70.10">
    <property type="entry name" value="Acid Proteases"/>
    <property type="match status" value="1"/>
</dbReference>
<dbReference type="SUPFAM" id="SSF50630">
    <property type="entry name" value="Acid proteases"/>
    <property type="match status" value="1"/>
</dbReference>
<dbReference type="InterPro" id="IPR034122">
    <property type="entry name" value="Retropepsin-like_bacterial"/>
</dbReference>
<dbReference type="InterPro" id="IPR001969">
    <property type="entry name" value="Aspartic_peptidase_AS"/>
</dbReference>
<keyword evidence="2" id="KW-1185">Reference proteome</keyword>
<reference evidence="2" key="1">
    <citation type="submission" date="2016-10" db="EMBL/GenBank/DDBJ databases">
        <authorList>
            <person name="Varghese N."/>
            <person name="Submissions S."/>
        </authorList>
    </citation>
    <scope>NUCLEOTIDE SEQUENCE [LARGE SCALE GENOMIC DNA]</scope>
    <source>
        <strain evidence="2">DSM 43163</strain>
    </source>
</reference>
<protein>
    <submittedName>
        <fullName evidence="1">Aspartyl protease</fullName>
    </submittedName>
</protein>
<dbReference type="GO" id="GO:0006508">
    <property type="term" value="P:proteolysis"/>
    <property type="evidence" value="ECO:0007669"/>
    <property type="project" value="UniProtKB-KW"/>
</dbReference>
<dbReference type="CDD" id="cd05483">
    <property type="entry name" value="retropepsin_like_bacteria"/>
    <property type="match status" value="1"/>
</dbReference>
<evidence type="ECO:0000313" key="2">
    <source>
        <dbReference type="Proteomes" id="UP000236723"/>
    </source>
</evidence>
<dbReference type="EMBL" id="FNVO01000001">
    <property type="protein sequence ID" value="SEF43414.1"/>
    <property type="molecule type" value="Genomic_DNA"/>
</dbReference>
<dbReference type="Proteomes" id="UP000236723">
    <property type="component" value="Unassembled WGS sequence"/>
</dbReference>